<dbReference type="OrthoDB" id="6437715at2759"/>
<dbReference type="AlphaFoldDB" id="A0A8X7C3M9"/>
<organism evidence="2 3">
    <name type="scientific">Trichonephila inaurata madagascariensis</name>
    <dbReference type="NCBI Taxonomy" id="2747483"/>
    <lineage>
        <taxon>Eukaryota</taxon>
        <taxon>Metazoa</taxon>
        <taxon>Ecdysozoa</taxon>
        <taxon>Arthropoda</taxon>
        <taxon>Chelicerata</taxon>
        <taxon>Arachnida</taxon>
        <taxon>Araneae</taxon>
        <taxon>Araneomorphae</taxon>
        <taxon>Entelegynae</taxon>
        <taxon>Araneoidea</taxon>
        <taxon>Nephilidae</taxon>
        <taxon>Trichonephila</taxon>
        <taxon>Trichonephila inaurata</taxon>
    </lineage>
</organism>
<evidence type="ECO:0000313" key="2">
    <source>
        <dbReference type="EMBL" id="GFY54330.1"/>
    </source>
</evidence>
<keyword evidence="1" id="KW-0732">Signal</keyword>
<proteinExistence type="predicted"/>
<feature type="chain" id="PRO_5036479981" evidence="1">
    <location>
        <begin position="18"/>
        <end position="111"/>
    </location>
</feature>
<reference evidence="2" key="1">
    <citation type="submission" date="2020-08" db="EMBL/GenBank/DDBJ databases">
        <title>Multicomponent nature underlies the extraordinary mechanical properties of spider dragline silk.</title>
        <authorList>
            <person name="Kono N."/>
            <person name="Nakamura H."/>
            <person name="Mori M."/>
            <person name="Yoshida Y."/>
            <person name="Ohtoshi R."/>
            <person name="Malay A.D."/>
            <person name="Moran D.A.P."/>
            <person name="Tomita M."/>
            <person name="Numata K."/>
            <person name="Arakawa K."/>
        </authorList>
    </citation>
    <scope>NUCLEOTIDE SEQUENCE</scope>
</reference>
<protein>
    <submittedName>
        <fullName evidence="2">Uncharacterized protein</fullName>
    </submittedName>
</protein>
<evidence type="ECO:0000256" key="1">
    <source>
        <dbReference type="SAM" id="SignalP"/>
    </source>
</evidence>
<keyword evidence="3" id="KW-1185">Reference proteome</keyword>
<feature type="signal peptide" evidence="1">
    <location>
        <begin position="1"/>
        <end position="17"/>
    </location>
</feature>
<comment type="caution">
    <text evidence="2">The sequence shown here is derived from an EMBL/GenBank/DDBJ whole genome shotgun (WGS) entry which is preliminary data.</text>
</comment>
<evidence type="ECO:0000313" key="3">
    <source>
        <dbReference type="Proteomes" id="UP000886998"/>
    </source>
</evidence>
<sequence>MRFFLILFFAVLAIASAQRRVRVQRPRFPIRRIPIGLPIFPGHRYRLVDDDQYAASLGGADVARYSRNQFTRRGYGRFGDYQETDVSGLSLGGAKVGLYSRERDGQLPYYG</sequence>
<dbReference type="EMBL" id="BMAV01009825">
    <property type="protein sequence ID" value="GFY54330.1"/>
    <property type="molecule type" value="Genomic_DNA"/>
</dbReference>
<name>A0A8X7C3M9_9ARAC</name>
<accession>A0A8X7C3M9</accession>
<gene>
    <name evidence="2" type="ORF">TNIN_482191</name>
</gene>
<dbReference type="Proteomes" id="UP000886998">
    <property type="component" value="Unassembled WGS sequence"/>
</dbReference>